<evidence type="ECO:0000313" key="4">
    <source>
        <dbReference type="Proteomes" id="UP000719766"/>
    </source>
</evidence>
<dbReference type="InterPro" id="IPR009027">
    <property type="entry name" value="Ribosomal_bL9/RNase_H1_N"/>
</dbReference>
<organism evidence="3 4">
    <name type="scientific">Suillus plorans</name>
    <dbReference type="NCBI Taxonomy" id="116603"/>
    <lineage>
        <taxon>Eukaryota</taxon>
        <taxon>Fungi</taxon>
        <taxon>Dikarya</taxon>
        <taxon>Basidiomycota</taxon>
        <taxon>Agaricomycotina</taxon>
        <taxon>Agaricomycetes</taxon>
        <taxon>Agaricomycetidae</taxon>
        <taxon>Boletales</taxon>
        <taxon>Suillineae</taxon>
        <taxon>Suillaceae</taxon>
        <taxon>Suillus</taxon>
    </lineage>
</organism>
<protein>
    <recommendedName>
        <fullName evidence="2">Ribonuclease H1 N-terminal domain-containing protein</fullName>
    </recommendedName>
</protein>
<feature type="compositionally biased region" description="Pro residues" evidence="1">
    <location>
        <begin position="70"/>
        <end position="86"/>
    </location>
</feature>
<evidence type="ECO:0000256" key="1">
    <source>
        <dbReference type="SAM" id="MobiDB-lite"/>
    </source>
</evidence>
<feature type="compositionally biased region" description="Low complexity" evidence="1">
    <location>
        <begin position="49"/>
        <end position="69"/>
    </location>
</feature>
<dbReference type="RefSeq" id="XP_041163321.1">
    <property type="nucleotide sequence ID" value="XM_041306104.1"/>
</dbReference>
<accession>A0A9P7J127</accession>
<feature type="compositionally biased region" description="Low complexity" evidence="1">
    <location>
        <begin position="191"/>
        <end position="204"/>
    </location>
</feature>
<dbReference type="SUPFAM" id="SSF55658">
    <property type="entry name" value="L9 N-domain-like"/>
    <property type="match status" value="1"/>
</dbReference>
<name>A0A9P7J127_9AGAM</name>
<feature type="domain" description="Ribonuclease H1 N-terminal" evidence="2">
    <location>
        <begin position="121"/>
        <end position="161"/>
    </location>
</feature>
<reference evidence="3" key="1">
    <citation type="journal article" date="2020" name="New Phytol.">
        <title>Comparative genomics reveals dynamic genome evolution in host specialist ectomycorrhizal fungi.</title>
        <authorList>
            <person name="Lofgren L.A."/>
            <person name="Nguyen N.H."/>
            <person name="Vilgalys R."/>
            <person name="Ruytinx J."/>
            <person name="Liao H.L."/>
            <person name="Branco S."/>
            <person name="Kuo A."/>
            <person name="LaButti K."/>
            <person name="Lipzen A."/>
            <person name="Andreopoulos W."/>
            <person name="Pangilinan J."/>
            <person name="Riley R."/>
            <person name="Hundley H."/>
            <person name="Na H."/>
            <person name="Barry K."/>
            <person name="Grigoriev I.V."/>
            <person name="Stajich J.E."/>
            <person name="Kennedy P.G."/>
        </authorList>
    </citation>
    <scope>NUCLEOTIDE SEQUENCE</scope>
    <source>
        <strain evidence="3">S12</strain>
    </source>
</reference>
<dbReference type="OrthoDB" id="2689454at2759"/>
<gene>
    <name evidence="3" type="ORF">HD556DRAFT_1440334</name>
</gene>
<dbReference type="Pfam" id="PF01693">
    <property type="entry name" value="Cauli_VI"/>
    <property type="match status" value="1"/>
</dbReference>
<comment type="caution">
    <text evidence="3">The sequence shown here is derived from an EMBL/GenBank/DDBJ whole genome shotgun (WGS) entry which is preliminary data.</text>
</comment>
<dbReference type="InterPro" id="IPR011320">
    <property type="entry name" value="RNase_H1_N"/>
</dbReference>
<evidence type="ECO:0000313" key="3">
    <source>
        <dbReference type="EMBL" id="KAG1798635.1"/>
    </source>
</evidence>
<sequence>MSTSSSSHPTQGDHIQDLRTLLQEMILSESSFDTVTWSRKTTEESITLSRSSLPQSRCSSTRSFPKKTVPIPPSTPPRMSTPPHPQPQALQTVTQTPCQVTAVLKPSDIRPPRADEVPEGFWAITVGQEVGVFYRWADVAERTNFVSGNVQKGYPSFQQALTAYTVKYDEGRVRAVPLPGGPFWPSPPESSPNIPSPVDSSASSDSHDLWSQLEDLTETMSQL</sequence>
<dbReference type="Proteomes" id="UP000719766">
    <property type="component" value="Unassembled WGS sequence"/>
</dbReference>
<feature type="region of interest" description="Disordered" evidence="1">
    <location>
        <begin position="38"/>
        <end position="88"/>
    </location>
</feature>
<keyword evidence="4" id="KW-1185">Reference proteome</keyword>
<dbReference type="EMBL" id="JABBWE010000013">
    <property type="protein sequence ID" value="KAG1798635.1"/>
    <property type="molecule type" value="Genomic_DNA"/>
</dbReference>
<dbReference type="AlphaFoldDB" id="A0A9P7J127"/>
<evidence type="ECO:0000259" key="2">
    <source>
        <dbReference type="Pfam" id="PF01693"/>
    </source>
</evidence>
<feature type="compositionally biased region" description="Pro residues" evidence="1">
    <location>
        <begin position="179"/>
        <end position="190"/>
    </location>
</feature>
<dbReference type="GeneID" id="64599868"/>
<feature type="region of interest" description="Disordered" evidence="1">
    <location>
        <begin position="179"/>
        <end position="223"/>
    </location>
</feature>
<proteinExistence type="predicted"/>
<feature type="compositionally biased region" description="Polar residues" evidence="1">
    <location>
        <begin position="38"/>
        <end position="48"/>
    </location>
</feature>